<dbReference type="Pfam" id="PF00083">
    <property type="entry name" value="Sugar_tr"/>
    <property type="match status" value="1"/>
</dbReference>
<evidence type="ECO:0000256" key="9">
    <source>
        <dbReference type="SAM" id="Phobius"/>
    </source>
</evidence>
<keyword evidence="5 9" id="KW-1133">Transmembrane helix</keyword>
<feature type="transmembrane region" description="Helical" evidence="9">
    <location>
        <begin position="600"/>
        <end position="620"/>
    </location>
</feature>
<feature type="compositionally biased region" description="Acidic residues" evidence="8">
    <location>
        <begin position="145"/>
        <end position="158"/>
    </location>
</feature>
<dbReference type="CDD" id="cd12148">
    <property type="entry name" value="fungal_TF_MHR"/>
    <property type="match status" value="1"/>
</dbReference>
<name>A0A4U7AX88_9PEZI</name>
<dbReference type="PROSITE" id="PS50850">
    <property type="entry name" value="MFS"/>
    <property type="match status" value="1"/>
</dbReference>
<evidence type="ECO:0000256" key="1">
    <source>
        <dbReference type="ARBA" id="ARBA00004141"/>
    </source>
</evidence>
<feature type="transmembrane region" description="Helical" evidence="9">
    <location>
        <begin position="904"/>
        <end position="926"/>
    </location>
</feature>
<gene>
    <name evidence="11" type="ORF">C1H76_5939</name>
</gene>
<feature type="transmembrane region" description="Helical" evidence="9">
    <location>
        <begin position="878"/>
        <end position="898"/>
    </location>
</feature>
<feature type="transmembrane region" description="Helical" evidence="9">
    <location>
        <begin position="842"/>
        <end position="866"/>
    </location>
</feature>
<dbReference type="Gene3D" id="1.20.1250.20">
    <property type="entry name" value="MFS general substrate transporter like domains"/>
    <property type="match status" value="1"/>
</dbReference>
<evidence type="ECO:0000256" key="7">
    <source>
        <dbReference type="ARBA" id="ARBA00023242"/>
    </source>
</evidence>
<keyword evidence="6 9" id="KW-0472">Membrane</keyword>
<feature type="transmembrane region" description="Helical" evidence="9">
    <location>
        <begin position="685"/>
        <end position="705"/>
    </location>
</feature>
<dbReference type="GO" id="GO:0008270">
    <property type="term" value="F:zinc ion binding"/>
    <property type="evidence" value="ECO:0007669"/>
    <property type="project" value="InterPro"/>
</dbReference>
<keyword evidence="4 9" id="KW-0812">Transmembrane</keyword>
<evidence type="ECO:0000313" key="12">
    <source>
        <dbReference type="Proteomes" id="UP000308133"/>
    </source>
</evidence>
<comment type="subcellular location">
    <subcellularLocation>
        <location evidence="1">Membrane</location>
        <topology evidence="1">Multi-pass membrane protein</topology>
    </subcellularLocation>
</comment>
<dbReference type="FunFam" id="1.20.1250.20:FF:000134">
    <property type="entry name" value="MFS sugar transporter protein"/>
    <property type="match status" value="1"/>
</dbReference>
<sequence length="1038" mass="114417">MLGDLTAAYPLENGASSAMPDTASSEMAPPLASEQPDNGPAQALDINQYIPAGNGHDIPSQPSYNQDHAALHDAHLLPNLDDVFPFDSAISSDWVWNMAMQTDVNADGAFDIPSVEASNIMHDIEENEVHNPHSAPHESISQDGLADEDLSTDDDDSSEVTGQLSGRMGALLTLGNGDRRFYGATSNMHFVHSRHVLSASARLPRTVRAQERYELYGVGDVVDQSLYMHLTDLFFTWYNPSMFIVDRPVYERAREIYFREQSESTFYSDVLLNSICAAGAAFETHKHPRLSMPLPEFFATRAKAVLESELNRPRIATAQGLAILSAHETAATRDTRGWLYSGMAVRLAFDLGLHLGNQQHIDDGSMGIEEAIVRNTTFWGIYVNDGGQGLYLGRPFLTNTDYVQAERPTFYDLYRPPTAWSAHDFSDALATGLAPLYPQGALSDCSVSLFKILSPLGHHLYSRLDASKIELQALAETTFHRLLQWKLEMPAELQLDYQNLASSKCPPQILSLHMQYALFMILLHRPFVAKNYIQPSPRVVKEMTITRQLQGKPLSIGIASCAGTAFMLFGYDQGIFGGILGNDSFIDVFDSPDAIVQGQITATYDLGCFFGALAAMAFGARLGRTKAIWWGCSILSVGGILQASSFHVAQMIIGRFVAGVGNGMNTAVVPVWLSETCKPQYRGRLLVLALVLNQVGNAIAAWLNFGLGYIPTQSVSWRFPLAFQCAFAIITVLMLPFLVESPCWLVQKGRHEQARIVIARLMADSPEADAAELFYNDIVEGLRHENEAAHSAWRTLLHSDSLHSRRRVILGAGTQFMQQWGGINIINYYLPVVFGSLNVSRRMALILSGCNVINLLCSSAVGALFIDRYGRVPLMFWGALLQAACFAFVAAGLAIGGFQWSAVAVSFVFVYFTVFGITWIAVPWMYPAEVNTQRMRIAGASIATATNWICNYAVVLVTPVGIQNIRWGYYVLFAALNLIFVPIVWFFYVETKNVSLEEMDAIFEGKSGRSSIEQVVDVGGKSNALNGEPTMEKLERSP</sequence>
<feature type="transmembrane region" description="Helical" evidence="9">
    <location>
        <begin position="652"/>
        <end position="673"/>
    </location>
</feature>
<dbReference type="InterPro" id="IPR007219">
    <property type="entry name" value="XnlR_reg_dom"/>
</dbReference>
<dbReference type="PANTHER" id="PTHR48022:SF28">
    <property type="entry name" value="MAJOR FACILITATOR SUPERFAMILY (MFS) PROFILE DOMAIN-CONTAINING PROTEIN-RELATED"/>
    <property type="match status" value="1"/>
</dbReference>
<keyword evidence="11" id="KW-0762">Sugar transport</keyword>
<dbReference type="GO" id="GO:0006351">
    <property type="term" value="P:DNA-templated transcription"/>
    <property type="evidence" value="ECO:0007669"/>
    <property type="project" value="InterPro"/>
</dbReference>
<keyword evidence="3" id="KW-0813">Transport</keyword>
<dbReference type="PRINTS" id="PR00171">
    <property type="entry name" value="SUGRTRNSPORT"/>
</dbReference>
<dbReference type="SMART" id="SM00906">
    <property type="entry name" value="Fungal_trans"/>
    <property type="match status" value="1"/>
</dbReference>
<keyword evidence="7" id="KW-0539">Nucleus</keyword>
<feature type="transmembrane region" description="Helical" evidence="9">
    <location>
        <begin position="967"/>
        <end position="989"/>
    </location>
</feature>
<evidence type="ECO:0000256" key="6">
    <source>
        <dbReference type="ARBA" id="ARBA00023136"/>
    </source>
</evidence>
<accession>A0A4U7AX88</accession>
<feature type="transmembrane region" description="Helical" evidence="9">
    <location>
        <begin position="717"/>
        <end position="739"/>
    </location>
</feature>
<protein>
    <submittedName>
        <fullName evidence="11">Sugar transporter-like protein 25</fullName>
    </submittedName>
</protein>
<evidence type="ECO:0000256" key="8">
    <source>
        <dbReference type="SAM" id="MobiDB-lite"/>
    </source>
</evidence>
<feature type="region of interest" description="Disordered" evidence="8">
    <location>
        <begin position="12"/>
        <end position="41"/>
    </location>
</feature>
<evidence type="ECO:0000256" key="4">
    <source>
        <dbReference type="ARBA" id="ARBA00022692"/>
    </source>
</evidence>
<dbReference type="GO" id="GO:0016020">
    <property type="term" value="C:membrane"/>
    <property type="evidence" value="ECO:0007669"/>
    <property type="project" value="UniProtKB-SubCell"/>
</dbReference>
<dbReference type="InterPro" id="IPR020846">
    <property type="entry name" value="MFS_dom"/>
</dbReference>
<feature type="region of interest" description="Disordered" evidence="8">
    <location>
        <begin position="129"/>
        <end position="162"/>
    </location>
</feature>
<comment type="caution">
    <text evidence="11">The sequence shown here is derived from an EMBL/GenBank/DDBJ whole genome shotgun (WGS) entry which is preliminary data.</text>
</comment>
<feature type="transmembrane region" description="Helical" evidence="9">
    <location>
        <begin position="938"/>
        <end position="961"/>
    </location>
</feature>
<organism evidence="11 12">
    <name type="scientific">Elsinoe australis</name>
    <dbReference type="NCBI Taxonomy" id="40998"/>
    <lineage>
        <taxon>Eukaryota</taxon>
        <taxon>Fungi</taxon>
        <taxon>Dikarya</taxon>
        <taxon>Ascomycota</taxon>
        <taxon>Pezizomycotina</taxon>
        <taxon>Dothideomycetes</taxon>
        <taxon>Dothideomycetidae</taxon>
        <taxon>Myriangiales</taxon>
        <taxon>Elsinoaceae</taxon>
        <taxon>Elsinoe</taxon>
    </lineage>
</organism>
<feature type="transmembrane region" description="Helical" evidence="9">
    <location>
        <begin position="627"/>
        <end position="646"/>
    </location>
</feature>
<dbReference type="SUPFAM" id="SSF103473">
    <property type="entry name" value="MFS general substrate transporter"/>
    <property type="match status" value="1"/>
</dbReference>
<dbReference type="InterPro" id="IPR003663">
    <property type="entry name" value="Sugar/inositol_transpt"/>
</dbReference>
<dbReference type="Pfam" id="PF04082">
    <property type="entry name" value="Fungal_trans"/>
    <property type="match status" value="1"/>
</dbReference>
<evidence type="ECO:0000256" key="5">
    <source>
        <dbReference type="ARBA" id="ARBA00022989"/>
    </source>
</evidence>
<dbReference type="EMBL" id="PTQR01000077">
    <property type="protein sequence ID" value="TKX21845.1"/>
    <property type="molecule type" value="Genomic_DNA"/>
</dbReference>
<comment type="similarity">
    <text evidence="2">Belongs to the major facilitator superfamily. Sugar transporter (TC 2.A.1.1) family.</text>
</comment>
<evidence type="ECO:0000256" key="3">
    <source>
        <dbReference type="ARBA" id="ARBA00022448"/>
    </source>
</evidence>
<dbReference type="InterPro" id="IPR036259">
    <property type="entry name" value="MFS_trans_sf"/>
</dbReference>
<evidence type="ECO:0000313" key="11">
    <source>
        <dbReference type="EMBL" id="TKX21845.1"/>
    </source>
</evidence>
<dbReference type="AlphaFoldDB" id="A0A4U7AX88"/>
<dbReference type="GO" id="GO:0005351">
    <property type="term" value="F:carbohydrate:proton symporter activity"/>
    <property type="evidence" value="ECO:0007669"/>
    <property type="project" value="TreeGrafter"/>
</dbReference>
<dbReference type="Proteomes" id="UP000308133">
    <property type="component" value="Unassembled WGS sequence"/>
</dbReference>
<evidence type="ECO:0000259" key="10">
    <source>
        <dbReference type="PROSITE" id="PS50850"/>
    </source>
</evidence>
<dbReference type="InterPro" id="IPR005828">
    <property type="entry name" value="MFS_sugar_transport-like"/>
</dbReference>
<evidence type="ECO:0000256" key="2">
    <source>
        <dbReference type="ARBA" id="ARBA00010992"/>
    </source>
</evidence>
<dbReference type="InterPro" id="IPR050360">
    <property type="entry name" value="MFS_Sugar_Transporters"/>
</dbReference>
<proteinExistence type="inferred from homology"/>
<dbReference type="NCBIfam" id="TIGR00879">
    <property type="entry name" value="SP"/>
    <property type="match status" value="1"/>
</dbReference>
<reference evidence="11 12" key="1">
    <citation type="submission" date="2018-02" db="EMBL/GenBank/DDBJ databases">
        <title>Draft genome sequences of Elsinoe sp., causing black scab on jojoba.</title>
        <authorList>
            <person name="Stodart B."/>
            <person name="Jeffress S."/>
            <person name="Ash G."/>
            <person name="Arun Chinnappa K."/>
        </authorList>
    </citation>
    <scope>NUCLEOTIDE SEQUENCE [LARGE SCALE GENOMIC DNA]</scope>
    <source>
        <strain evidence="11 12">Hillstone_2</strain>
    </source>
</reference>
<dbReference type="GO" id="GO:0003677">
    <property type="term" value="F:DNA binding"/>
    <property type="evidence" value="ECO:0007669"/>
    <property type="project" value="InterPro"/>
</dbReference>
<feature type="domain" description="Major facilitator superfamily (MFS) profile" evidence="10">
    <location>
        <begin position="558"/>
        <end position="992"/>
    </location>
</feature>
<dbReference type="PANTHER" id="PTHR48022">
    <property type="entry name" value="PLASTIDIC GLUCOSE TRANSPORTER 4"/>
    <property type="match status" value="1"/>
</dbReference>